<keyword evidence="3" id="KW-0548">Nucleotidyltransferase</keyword>
<evidence type="ECO:0000313" key="12">
    <source>
        <dbReference type="Proteomes" id="UP000640614"/>
    </source>
</evidence>
<dbReference type="InterPro" id="IPR051083">
    <property type="entry name" value="GrpII_Intron_Splice-Mob/Def"/>
</dbReference>
<dbReference type="PRINTS" id="PR00866">
    <property type="entry name" value="RNADNAPOLMS"/>
</dbReference>
<dbReference type="InterPro" id="IPR000123">
    <property type="entry name" value="Reverse_transcriptase_msDNA"/>
</dbReference>
<protein>
    <recommendedName>
        <fullName evidence="1">RNA-directed DNA polymerase</fullName>
        <ecNumber evidence="1">2.7.7.49</ecNumber>
    </recommendedName>
</protein>
<evidence type="ECO:0000256" key="5">
    <source>
        <dbReference type="ARBA" id="ARBA00022842"/>
    </source>
</evidence>
<keyword evidence="7" id="KW-0051">Antiviral defense</keyword>
<keyword evidence="4" id="KW-0479">Metal-binding</keyword>
<evidence type="ECO:0000256" key="2">
    <source>
        <dbReference type="ARBA" id="ARBA00022679"/>
    </source>
</evidence>
<evidence type="ECO:0000256" key="1">
    <source>
        <dbReference type="ARBA" id="ARBA00012493"/>
    </source>
</evidence>
<proteinExistence type="inferred from homology"/>
<evidence type="ECO:0000313" key="11">
    <source>
        <dbReference type="EMBL" id="MBE8724582.1"/>
    </source>
</evidence>
<dbReference type="Pfam" id="PF00078">
    <property type="entry name" value="RVT_1"/>
    <property type="match status" value="1"/>
</dbReference>
<reference evidence="11 12" key="1">
    <citation type="submission" date="2018-07" db="EMBL/GenBank/DDBJ databases">
        <title>Genome assembly of strain KB82.</title>
        <authorList>
            <person name="Kukolya J."/>
            <person name="Horvath B."/>
            <person name="Nagy I."/>
            <person name="Toth A."/>
        </authorList>
    </citation>
    <scope>NUCLEOTIDE SEQUENCE [LARGE SCALE GENOMIC DNA]</scope>
    <source>
        <strain evidence="11 12">Kb82</strain>
    </source>
</reference>
<dbReference type="EMBL" id="PRDM01000001">
    <property type="protein sequence ID" value="MBE8724582.1"/>
    <property type="molecule type" value="Genomic_DNA"/>
</dbReference>
<keyword evidence="5" id="KW-0460">Magnesium</keyword>
<dbReference type="InterPro" id="IPR043502">
    <property type="entry name" value="DNA/RNA_pol_sf"/>
</dbReference>
<dbReference type="SUPFAM" id="SSF56672">
    <property type="entry name" value="DNA/RNA polymerases"/>
    <property type="match status" value="1"/>
</dbReference>
<sequence>MKHSDLRTINDLANYLRCDVAFLERATSNEFDVLDLANGDKLKLSPSGVTVTIARIKKKGKKTGFRKVHKIWTDEFKNSLKILNNYLREIYIPKDCVQGFIKNRSIKTNANLHLGKRLVLSVDIKNFFESIKIKMIVSGLTELGFQKSIAEFISEFVTIEGSLVQGFSTSPVLANIVSSKLDLELIKFCGNSLIYSRYADDLYFSTDDNEIELDAIEKIISSHGFSLNHDKTKLMKRGQLQYVTGLTVFDSDRARISKQIKRNLRLEIYYITKFGYRRHIRVKLKKEGFDSSLEHFRLFVNEEIEATISRIFGWLNFIHSVEPDFTAKYYKTLIKIKPNYYRKLN</sequence>
<name>A0ABR9TIT8_9FLAO</name>
<keyword evidence="2" id="KW-0808">Transferase</keyword>
<comment type="caution">
    <text evidence="11">The sequence shown here is derived from an EMBL/GenBank/DDBJ whole genome shotgun (WGS) entry which is preliminary data.</text>
</comment>
<dbReference type="Proteomes" id="UP000640614">
    <property type="component" value="Unassembled WGS sequence"/>
</dbReference>
<keyword evidence="6 11" id="KW-0695">RNA-directed DNA polymerase</keyword>
<evidence type="ECO:0000256" key="6">
    <source>
        <dbReference type="ARBA" id="ARBA00022918"/>
    </source>
</evidence>
<evidence type="ECO:0000256" key="8">
    <source>
        <dbReference type="ARBA" id="ARBA00034120"/>
    </source>
</evidence>
<dbReference type="RefSeq" id="WP_193845562.1">
    <property type="nucleotide sequence ID" value="NZ_PRDM01000001.1"/>
</dbReference>
<dbReference type="PROSITE" id="PS50878">
    <property type="entry name" value="RT_POL"/>
    <property type="match status" value="1"/>
</dbReference>
<dbReference type="PANTHER" id="PTHR34047">
    <property type="entry name" value="NUCLEAR INTRON MATURASE 1, MITOCHONDRIAL-RELATED"/>
    <property type="match status" value="1"/>
</dbReference>
<evidence type="ECO:0000256" key="3">
    <source>
        <dbReference type="ARBA" id="ARBA00022695"/>
    </source>
</evidence>
<gene>
    <name evidence="11" type="ORF">C4F50_06420</name>
</gene>
<accession>A0ABR9TIT8</accession>
<evidence type="ECO:0000256" key="9">
    <source>
        <dbReference type="ARBA" id="ARBA00048173"/>
    </source>
</evidence>
<comment type="similarity">
    <text evidence="8">Belongs to the bacterial reverse transcriptase family.</text>
</comment>
<evidence type="ECO:0000256" key="7">
    <source>
        <dbReference type="ARBA" id="ARBA00023118"/>
    </source>
</evidence>
<dbReference type="EC" id="2.7.7.49" evidence="1"/>
<dbReference type="GO" id="GO:0003964">
    <property type="term" value="F:RNA-directed DNA polymerase activity"/>
    <property type="evidence" value="ECO:0007669"/>
    <property type="project" value="UniProtKB-KW"/>
</dbReference>
<dbReference type="CDD" id="cd03487">
    <property type="entry name" value="RT_Bac_retron_II"/>
    <property type="match status" value="1"/>
</dbReference>
<organism evidence="11 12">
    <name type="scientific">Flavobacterium hungaricum</name>
    <dbReference type="NCBI Taxonomy" id="2082725"/>
    <lineage>
        <taxon>Bacteria</taxon>
        <taxon>Pseudomonadati</taxon>
        <taxon>Bacteroidota</taxon>
        <taxon>Flavobacteriia</taxon>
        <taxon>Flavobacteriales</taxon>
        <taxon>Flavobacteriaceae</taxon>
        <taxon>Flavobacterium</taxon>
    </lineage>
</organism>
<dbReference type="PANTHER" id="PTHR34047:SF7">
    <property type="entry name" value="RNA-DIRECTED DNA POLYMERASE"/>
    <property type="match status" value="1"/>
</dbReference>
<feature type="domain" description="Reverse transcriptase" evidence="10">
    <location>
        <begin position="1"/>
        <end position="248"/>
    </location>
</feature>
<comment type="catalytic activity">
    <reaction evidence="9">
        <text>DNA(n) + a 2'-deoxyribonucleoside 5'-triphosphate = DNA(n+1) + diphosphate</text>
        <dbReference type="Rhea" id="RHEA:22508"/>
        <dbReference type="Rhea" id="RHEA-COMP:17339"/>
        <dbReference type="Rhea" id="RHEA-COMP:17340"/>
        <dbReference type="ChEBI" id="CHEBI:33019"/>
        <dbReference type="ChEBI" id="CHEBI:61560"/>
        <dbReference type="ChEBI" id="CHEBI:173112"/>
        <dbReference type="EC" id="2.7.7.49"/>
    </reaction>
</comment>
<evidence type="ECO:0000256" key="4">
    <source>
        <dbReference type="ARBA" id="ARBA00022723"/>
    </source>
</evidence>
<dbReference type="InterPro" id="IPR000477">
    <property type="entry name" value="RT_dom"/>
</dbReference>
<evidence type="ECO:0000259" key="10">
    <source>
        <dbReference type="PROSITE" id="PS50878"/>
    </source>
</evidence>
<keyword evidence="12" id="KW-1185">Reference proteome</keyword>